<name>A0A543PUK5_9MICO</name>
<dbReference type="InterPro" id="IPR027417">
    <property type="entry name" value="P-loop_NTPase"/>
</dbReference>
<dbReference type="SUPFAM" id="SSF46894">
    <property type="entry name" value="C-terminal effector domain of the bipartite response regulators"/>
    <property type="match status" value="1"/>
</dbReference>
<dbReference type="InterPro" id="IPR036388">
    <property type="entry name" value="WH-like_DNA-bd_sf"/>
</dbReference>
<dbReference type="AlphaFoldDB" id="A0A543PUK5"/>
<gene>
    <name evidence="3" type="ORF">FHX52_0874</name>
</gene>
<dbReference type="Proteomes" id="UP000320085">
    <property type="component" value="Unassembled WGS sequence"/>
</dbReference>
<proteinExistence type="predicted"/>
<dbReference type="InterPro" id="IPR016032">
    <property type="entry name" value="Sig_transdc_resp-reg_C-effctor"/>
</dbReference>
<evidence type="ECO:0000259" key="2">
    <source>
        <dbReference type="PROSITE" id="PS50043"/>
    </source>
</evidence>
<dbReference type="InterPro" id="IPR000792">
    <property type="entry name" value="Tscrpt_reg_LuxR_C"/>
</dbReference>
<dbReference type="GO" id="GO:0003677">
    <property type="term" value="F:DNA binding"/>
    <property type="evidence" value="ECO:0007669"/>
    <property type="project" value="InterPro"/>
</dbReference>
<dbReference type="SUPFAM" id="SSF52540">
    <property type="entry name" value="P-loop containing nucleoside triphosphate hydrolases"/>
    <property type="match status" value="1"/>
</dbReference>
<dbReference type="EMBL" id="VFQF01000001">
    <property type="protein sequence ID" value="TQN47758.1"/>
    <property type="molecule type" value="Genomic_DNA"/>
</dbReference>
<reference evidence="3 4" key="1">
    <citation type="submission" date="2019-06" db="EMBL/GenBank/DDBJ databases">
        <title>Sequencing the genomes of 1000 actinobacteria strains.</title>
        <authorList>
            <person name="Klenk H.-P."/>
        </authorList>
    </citation>
    <scope>NUCLEOTIDE SEQUENCE [LARGE SCALE GENOMIC DNA]</scope>
    <source>
        <strain evidence="3 4">DSM 21776</strain>
    </source>
</reference>
<dbReference type="Gene3D" id="3.40.50.300">
    <property type="entry name" value="P-loop containing nucleotide triphosphate hydrolases"/>
    <property type="match status" value="1"/>
</dbReference>
<dbReference type="Gene3D" id="1.10.10.10">
    <property type="entry name" value="Winged helix-like DNA-binding domain superfamily/Winged helix DNA-binding domain"/>
    <property type="match status" value="1"/>
</dbReference>
<evidence type="ECO:0000313" key="3">
    <source>
        <dbReference type="EMBL" id="TQN47758.1"/>
    </source>
</evidence>
<protein>
    <submittedName>
        <fullName evidence="3">LuxR family maltose regulon positive regulatory protein</fullName>
    </submittedName>
</protein>
<feature type="domain" description="HTH luxR-type" evidence="2">
    <location>
        <begin position="872"/>
        <end position="937"/>
    </location>
</feature>
<dbReference type="Pfam" id="PF00196">
    <property type="entry name" value="GerE"/>
    <property type="match status" value="1"/>
</dbReference>
<feature type="region of interest" description="Disordered" evidence="1">
    <location>
        <begin position="1"/>
        <end position="26"/>
    </location>
</feature>
<accession>A0A543PUK5</accession>
<dbReference type="PROSITE" id="PS50043">
    <property type="entry name" value="HTH_LUXR_2"/>
    <property type="match status" value="1"/>
</dbReference>
<dbReference type="GO" id="GO:0006355">
    <property type="term" value="P:regulation of DNA-templated transcription"/>
    <property type="evidence" value="ECO:0007669"/>
    <property type="project" value="InterPro"/>
</dbReference>
<organism evidence="3 4">
    <name type="scientific">Humibacillus xanthopallidus</name>
    <dbReference type="NCBI Taxonomy" id="412689"/>
    <lineage>
        <taxon>Bacteria</taxon>
        <taxon>Bacillati</taxon>
        <taxon>Actinomycetota</taxon>
        <taxon>Actinomycetes</taxon>
        <taxon>Micrococcales</taxon>
        <taxon>Intrasporangiaceae</taxon>
        <taxon>Humibacillus</taxon>
    </lineage>
</organism>
<sequence length="939" mass="101060">MVVVSGGTHTPAWTWPSPRREPPLPPTHLLRRDRLAAPTPRSRAALRGHGTVVVVTGLVGAGKSTLLSSWTADLRAAGVGVGWASLQDEDDDPVVLQDLVLGALHDALPASVRQGLGQPDAVSEEADSAADERDLTRQVADAVRSAGAPIWLMLDDVQVIQSDRAVLALDRLLQWSPPNLHIVMAARSDPRISLGRLRLQERLLEIRDAELRLDEDETAQLLAAERLDLSAEHVHRLWELTEGWMASVALAAMTLRSGRDVEGVLDGFGSDGGLWFLIEEVLHELPDETHTFLLDTCLPERLSSEMAELLSGRDDAGQLLHHLADTNSLVSVFGAEERSYRYHTLLRGYLVARLADLSGQRSRSQHLRIARFLHARGNDAEALDHAISSRDRATLFTLLHDGGLRLLLEGQHAVVDRAIGHLLEGLRDEQPRRRFLHVLAAIIALDSGDVPRAEAHLEAAGGREQASAAAAAPSAVAPVQLDRLLAATWLYRDRLRGELDPAVVDAVLSSASRPGAVGGAGQSDLRSFEHVTAGISLLWLGRFDEAVSVLESVLVDADVRGHDFVVMTCAAALSTAHTALGTFAEMRQWAQYAIDYATPRRWAASPRLLPAYVCAAGAAHDSFDAERAAGLIGLAEAILESRGALLDVPTGASGVVVAPEVVRSVRAVRSFIDFDGAAGNPAEQRHIVRARHDEVLALASGRFSPTLVAFEIAEHLRMTLSCGEIDLAKASLELAERQLGPCGEISVLAAQLAVRLDREEEARHLLHGVLARPESVSVIHLRVVGLLLEATLAQRNGQPTVAHEALLRGLAIASRLGSVRLVLEVAPEVFELLVEGRGRFGAEEDFVAHVIESALTAAALHEPGHRYAVSRGAAAAPVLTPRELSLLQDLPSMLTVPELARARAVSPNTVKTQLRSLFAKLGAGNRREAVAAGRREGLI</sequence>
<evidence type="ECO:0000256" key="1">
    <source>
        <dbReference type="SAM" id="MobiDB-lite"/>
    </source>
</evidence>
<dbReference type="Pfam" id="PF25873">
    <property type="entry name" value="WHD_MalT"/>
    <property type="match status" value="1"/>
</dbReference>
<dbReference type="InterPro" id="IPR059106">
    <property type="entry name" value="WHD_MalT"/>
</dbReference>
<evidence type="ECO:0000313" key="4">
    <source>
        <dbReference type="Proteomes" id="UP000320085"/>
    </source>
</evidence>
<comment type="caution">
    <text evidence="3">The sequence shown here is derived from an EMBL/GenBank/DDBJ whole genome shotgun (WGS) entry which is preliminary data.</text>
</comment>
<dbReference type="SMART" id="SM00421">
    <property type="entry name" value="HTH_LUXR"/>
    <property type="match status" value="1"/>
</dbReference>
<dbReference type="CDD" id="cd06170">
    <property type="entry name" value="LuxR_C_like"/>
    <property type="match status" value="1"/>
</dbReference>